<comment type="caution">
    <text evidence="2">The sequence shown here is derived from an EMBL/GenBank/DDBJ whole genome shotgun (WGS) entry which is preliminary data.</text>
</comment>
<feature type="compositionally biased region" description="Low complexity" evidence="1">
    <location>
        <begin position="1"/>
        <end position="41"/>
    </location>
</feature>
<evidence type="ECO:0000256" key="1">
    <source>
        <dbReference type="SAM" id="MobiDB-lite"/>
    </source>
</evidence>
<keyword evidence="3" id="KW-1185">Reference proteome</keyword>
<name>A0A9P3GW73_9APHY</name>
<gene>
    <name evidence="2" type="ORF">PsYK624_164090</name>
</gene>
<organism evidence="2 3">
    <name type="scientific">Phanerochaete sordida</name>
    <dbReference type="NCBI Taxonomy" id="48140"/>
    <lineage>
        <taxon>Eukaryota</taxon>
        <taxon>Fungi</taxon>
        <taxon>Dikarya</taxon>
        <taxon>Basidiomycota</taxon>
        <taxon>Agaricomycotina</taxon>
        <taxon>Agaricomycetes</taxon>
        <taxon>Polyporales</taxon>
        <taxon>Phanerochaetaceae</taxon>
        <taxon>Phanerochaete</taxon>
    </lineage>
</organism>
<dbReference type="EMBL" id="BPQB01000135">
    <property type="protein sequence ID" value="GJF00130.1"/>
    <property type="molecule type" value="Genomic_DNA"/>
</dbReference>
<accession>A0A9P3GW73</accession>
<feature type="region of interest" description="Disordered" evidence="1">
    <location>
        <begin position="1"/>
        <end position="88"/>
    </location>
</feature>
<sequence>MSTTEPTEPTKTATEGAAAPLAEGATSTATAAQPAAAAAGGEAVGGQGDDEVEEEEDEDIDRLLAQEGLESRGQKVSATAVKKPKGRP</sequence>
<protein>
    <submittedName>
        <fullName evidence="2">Uncharacterized protein</fullName>
    </submittedName>
</protein>
<evidence type="ECO:0000313" key="2">
    <source>
        <dbReference type="EMBL" id="GJF00130.1"/>
    </source>
</evidence>
<reference evidence="2 3" key="1">
    <citation type="submission" date="2021-08" db="EMBL/GenBank/DDBJ databases">
        <title>Draft Genome Sequence of Phanerochaete sordida strain YK-624.</title>
        <authorList>
            <person name="Mori T."/>
            <person name="Dohra H."/>
            <person name="Suzuki T."/>
            <person name="Kawagishi H."/>
            <person name="Hirai H."/>
        </authorList>
    </citation>
    <scope>NUCLEOTIDE SEQUENCE [LARGE SCALE GENOMIC DNA]</scope>
    <source>
        <strain evidence="2 3">YK-624</strain>
    </source>
</reference>
<dbReference type="Proteomes" id="UP000703269">
    <property type="component" value="Unassembled WGS sequence"/>
</dbReference>
<dbReference type="AlphaFoldDB" id="A0A9P3GW73"/>
<feature type="compositionally biased region" description="Acidic residues" evidence="1">
    <location>
        <begin position="48"/>
        <end position="60"/>
    </location>
</feature>
<feature type="compositionally biased region" description="Basic and acidic residues" evidence="1">
    <location>
        <begin position="61"/>
        <end position="73"/>
    </location>
</feature>
<proteinExistence type="predicted"/>
<evidence type="ECO:0000313" key="3">
    <source>
        <dbReference type="Proteomes" id="UP000703269"/>
    </source>
</evidence>